<sequence>MAEPSNDRGATYNPDTNNLYIPVIDVQTAPGVTVPYQVMLHENETGFLSVKTAKQISMGNQAPIATSLSQTLDSQSPTYYPIQLTGSDADGDTLDYELLAPESGDGYSKTSIK</sequence>
<evidence type="ECO:0000313" key="3">
    <source>
        <dbReference type="Proteomes" id="UP000031623"/>
    </source>
</evidence>
<dbReference type="Proteomes" id="UP000031623">
    <property type="component" value="Chromosome"/>
</dbReference>
<organism evidence="2 3">
    <name type="scientific">Thioploca ingrica</name>
    <dbReference type="NCBI Taxonomy" id="40754"/>
    <lineage>
        <taxon>Bacteria</taxon>
        <taxon>Pseudomonadati</taxon>
        <taxon>Pseudomonadota</taxon>
        <taxon>Gammaproteobacteria</taxon>
        <taxon>Thiotrichales</taxon>
        <taxon>Thiotrichaceae</taxon>
        <taxon>Thioploca</taxon>
    </lineage>
</organism>
<dbReference type="STRING" id="40754.THII_1362"/>
<feature type="region of interest" description="Disordered" evidence="1">
    <location>
        <begin position="93"/>
        <end position="113"/>
    </location>
</feature>
<dbReference type="AlphaFoldDB" id="A0A090AF53"/>
<dbReference type="EMBL" id="AP014633">
    <property type="protein sequence ID" value="BAP55659.1"/>
    <property type="molecule type" value="Genomic_DNA"/>
</dbReference>
<dbReference type="HOGENOM" id="CLU_2132379_0_0_6"/>
<evidence type="ECO:0000313" key="2">
    <source>
        <dbReference type="EMBL" id="BAP55659.1"/>
    </source>
</evidence>
<keyword evidence="3" id="KW-1185">Reference proteome</keyword>
<dbReference type="KEGG" id="tig:THII_1362"/>
<reference evidence="2 3" key="1">
    <citation type="journal article" date="2014" name="ISME J.">
        <title>Ecophysiology of Thioploca ingrica as revealed by the complete genome sequence supplemented with proteomic evidence.</title>
        <authorList>
            <person name="Kojima H."/>
            <person name="Ogura Y."/>
            <person name="Yamamoto N."/>
            <person name="Togashi T."/>
            <person name="Mori H."/>
            <person name="Watanabe T."/>
            <person name="Nemoto F."/>
            <person name="Kurokawa K."/>
            <person name="Hayashi T."/>
            <person name="Fukui M."/>
        </authorList>
    </citation>
    <scope>NUCLEOTIDE SEQUENCE [LARGE SCALE GENOMIC DNA]</scope>
</reference>
<accession>A0A090AF53</accession>
<proteinExistence type="predicted"/>
<gene>
    <name evidence="2" type="ORF">THII_1362</name>
</gene>
<evidence type="ECO:0000256" key="1">
    <source>
        <dbReference type="SAM" id="MobiDB-lite"/>
    </source>
</evidence>
<name>A0A090AF53_9GAMM</name>
<protein>
    <submittedName>
        <fullName evidence="2">Uncharacterized protein</fullName>
    </submittedName>
</protein>